<dbReference type="RefSeq" id="WP_102951841.1">
    <property type="nucleotide sequence ID" value="NZ_CP024847.1"/>
</dbReference>
<dbReference type="Pfam" id="PF01192">
    <property type="entry name" value="RNA_pol_Rpb6"/>
    <property type="match status" value="1"/>
</dbReference>
<comment type="similarity">
    <text evidence="1 11">Belongs to the RNA polymerase subunit omega family.</text>
</comment>
<keyword evidence="4 11" id="KW-0240">DNA-directed RNA polymerase</keyword>
<comment type="catalytic activity">
    <reaction evidence="10 11">
        <text>RNA(n) + a ribonucleoside 5'-triphosphate = RNA(n+1) + diphosphate</text>
        <dbReference type="Rhea" id="RHEA:21248"/>
        <dbReference type="Rhea" id="RHEA-COMP:14527"/>
        <dbReference type="Rhea" id="RHEA-COMP:17342"/>
        <dbReference type="ChEBI" id="CHEBI:33019"/>
        <dbReference type="ChEBI" id="CHEBI:61557"/>
        <dbReference type="ChEBI" id="CHEBI:140395"/>
        <dbReference type="EC" id="2.7.7.6"/>
    </reaction>
</comment>
<dbReference type="NCBIfam" id="TIGR00690">
    <property type="entry name" value="rpoZ"/>
    <property type="match status" value="1"/>
</dbReference>
<name>A0A2I7N7Z1_9NEIS</name>
<dbReference type="GO" id="GO:0006351">
    <property type="term" value="P:DNA-templated transcription"/>
    <property type="evidence" value="ECO:0007669"/>
    <property type="project" value="UniProtKB-UniRule"/>
</dbReference>
<evidence type="ECO:0000256" key="10">
    <source>
        <dbReference type="ARBA" id="ARBA00048552"/>
    </source>
</evidence>
<evidence type="ECO:0000256" key="7">
    <source>
        <dbReference type="ARBA" id="ARBA00023163"/>
    </source>
</evidence>
<evidence type="ECO:0000256" key="4">
    <source>
        <dbReference type="ARBA" id="ARBA00022478"/>
    </source>
</evidence>
<dbReference type="HAMAP" id="MF_00366">
    <property type="entry name" value="RNApol_bact_RpoZ"/>
    <property type="match status" value="1"/>
</dbReference>
<gene>
    <name evidence="11" type="primary">rpoZ</name>
    <name evidence="12" type="ORF">CUN60_09660</name>
</gene>
<dbReference type="PANTHER" id="PTHR34476:SF1">
    <property type="entry name" value="DNA-DIRECTED RNA POLYMERASE SUBUNIT OMEGA"/>
    <property type="match status" value="1"/>
</dbReference>
<dbReference type="InterPro" id="IPR003716">
    <property type="entry name" value="DNA-dir_RNA_pol_omega"/>
</dbReference>
<evidence type="ECO:0000313" key="12">
    <source>
        <dbReference type="EMBL" id="AUR52552.1"/>
    </source>
</evidence>
<proteinExistence type="inferred from homology"/>
<dbReference type="KEGG" id="nba:CUN60_09660"/>
<evidence type="ECO:0000256" key="1">
    <source>
        <dbReference type="ARBA" id="ARBA00006711"/>
    </source>
</evidence>
<accession>A0A2I7N7Z1</accession>
<dbReference type="EC" id="2.7.7.6" evidence="2 11"/>
<dbReference type="Proteomes" id="UP000236655">
    <property type="component" value="Chromosome"/>
</dbReference>
<evidence type="ECO:0000256" key="5">
    <source>
        <dbReference type="ARBA" id="ARBA00022679"/>
    </source>
</evidence>
<dbReference type="SUPFAM" id="SSF63562">
    <property type="entry name" value="RPB6/omega subunit-like"/>
    <property type="match status" value="1"/>
</dbReference>
<keyword evidence="5 11" id="KW-0808">Transferase</keyword>
<dbReference type="GO" id="GO:0003677">
    <property type="term" value="F:DNA binding"/>
    <property type="evidence" value="ECO:0007669"/>
    <property type="project" value="UniProtKB-UniRule"/>
</dbReference>
<comment type="subunit">
    <text evidence="11">The RNAP catalytic core consists of 2 alpha, 1 beta, 1 beta' and 1 omega subunit. When a sigma factor is associated with the core the holoenzyme is formed, which can initiate transcription.</text>
</comment>
<dbReference type="SMART" id="SM01409">
    <property type="entry name" value="RNA_pol_Rpb6"/>
    <property type="match status" value="1"/>
</dbReference>
<organism evidence="12 13">
    <name type="scientific">Aquella oligotrophica</name>
    <dbReference type="NCBI Taxonomy" id="2067065"/>
    <lineage>
        <taxon>Bacteria</taxon>
        <taxon>Pseudomonadati</taxon>
        <taxon>Pseudomonadota</taxon>
        <taxon>Betaproteobacteria</taxon>
        <taxon>Neisseriales</taxon>
        <taxon>Neisseriaceae</taxon>
        <taxon>Aquella</taxon>
    </lineage>
</organism>
<reference evidence="13" key="1">
    <citation type="submission" date="2017-11" db="EMBL/GenBank/DDBJ databases">
        <authorList>
            <person name="Chan K.G."/>
            <person name="Lee L.S."/>
        </authorList>
    </citation>
    <scope>NUCLEOTIDE SEQUENCE [LARGE SCALE GENOMIC DNA]</scope>
    <source>
        <strain evidence="13">DSM 100970</strain>
    </source>
</reference>
<dbReference type="Gene3D" id="3.90.940.10">
    <property type="match status" value="1"/>
</dbReference>
<evidence type="ECO:0000256" key="3">
    <source>
        <dbReference type="ARBA" id="ARBA00013725"/>
    </source>
</evidence>
<dbReference type="InterPro" id="IPR036161">
    <property type="entry name" value="RPB6/omega-like_sf"/>
</dbReference>
<dbReference type="OrthoDB" id="9796300at2"/>
<comment type="function">
    <text evidence="11">Promotes RNA polymerase assembly. Latches the N- and C-terminal regions of the beta' subunit thereby facilitating its interaction with the beta and alpha subunits.</text>
</comment>
<keyword evidence="6 11" id="KW-0548">Nucleotidyltransferase</keyword>
<evidence type="ECO:0000256" key="2">
    <source>
        <dbReference type="ARBA" id="ARBA00012418"/>
    </source>
</evidence>
<sequence length="68" mass="7699">MARFTVADCMETINNRFDMTIAAALRARQIEKGSDIMVEHEEGDKPTVIALREIADHKVDQQILGRVE</sequence>
<dbReference type="EMBL" id="CP024847">
    <property type="protein sequence ID" value="AUR52552.1"/>
    <property type="molecule type" value="Genomic_DNA"/>
</dbReference>
<protein>
    <recommendedName>
        <fullName evidence="3 11">DNA-directed RNA polymerase subunit omega</fullName>
        <shortName evidence="11">RNAP omega subunit</shortName>
        <ecNumber evidence="2 11">2.7.7.6</ecNumber>
    </recommendedName>
    <alternativeName>
        <fullName evidence="9 11">RNA polymerase omega subunit</fullName>
    </alternativeName>
    <alternativeName>
        <fullName evidence="8 11">Transcriptase subunit omega</fullName>
    </alternativeName>
</protein>
<keyword evidence="7 11" id="KW-0804">Transcription</keyword>
<keyword evidence="13" id="KW-1185">Reference proteome</keyword>
<dbReference type="GO" id="GO:0000428">
    <property type="term" value="C:DNA-directed RNA polymerase complex"/>
    <property type="evidence" value="ECO:0007669"/>
    <property type="project" value="UniProtKB-KW"/>
</dbReference>
<dbReference type="AlphaFoldDB" id="A0A2I7N7Z1"/>
<dbReference type="GO" id="GO:0003899">
    <property type="term" value="F:DNA-directed RNA polymerase activity"/>
    <property type="evidence" value="ECO:0007669"/>
    <property type="project" value="UniProtKB-UniRule"/>
</dbReference>
<evidence type="ECO:0000256" key="9">
    <source>
        <dbReference type="ARBA" id="ARBA00030998"/>
    </source>
</evidence>
<evidence type="ECO:0000256" key="6">
    <source>
        <dbReference type="ARBA" id="ARBA00022695"/>
    </source>
</evidence>
<evidence type="ECO:0000256" key="8">
    <source>
        <dbReference type="ARBA" id="ARBA00029924"/>
    </source>
</evidence>
<dbReference type="InterPro" id="IPR006110">
    <property type="entry name" value="Pol_omega/Rpo6/RPB6"/>
</dbReference>
<evidence type="ECO:0000256" key="11">
    <source>
        <dbReference type="HAMAP-Rule" id="MF_00366"/>
    </source>
</evidence>
<evidence type="ECO:0000313" key="13">
    <source>
        <dbReference type="Proteomes" id="UP000236655"/>
    </source>
</evidence>
<dbReference type="PANTHER" id="PTHR34476">
    <property type="entry name" value="DNA-DIRECTED RNA POLYMERASE SUBUNIT OMEGA"/>
    <property type="match status" value="1"/>
</dbReference>